<gene>
    <name evidence="2" type="ORF">SAMN04487992_104175</name>
</gene>
<evidence type="ECO:0000313" key="3">
    <source>
        <dbReference type="Proteomes" id="UP000182114"/>
    </source>
</evidence>
<feature type="transmembrane region" description="Helical" evidence="1">
    <location>
        <begin position="12"/>
        <end position="33"/>
    </location>
</feature>
<dbReference type="AlphaFoldDB" id="A0A1G7G768"/>
<dbReference type="InterPro" id="IPR011989">
    <property type="entry name" value="ARM-like"/>
</dbReference>
<reference evidence="3" key="1">
    <citation type="submission" date="2016-10" db="EMBL/GenBank/DDBJ databases">
        <authorList>
            <person name="Varghese N."/>
            <person name="Submissions S."/>
        </authorList>
    </citation>
    <scope>NUCLEOTIDE SEQUENCE [LARGE SCALE GENOMIC DNA]</scope>
    <source>
        <strain evidence="3">DSM 24729</strain>
    </source>
</reference>
<keyword evidence="1" id="KW-0812">Transmembrane</keyword>
<protein>
    <recommendedName>
        <fullName evidence="4">HEAT repeat-containing protein</fullName>
    </recommendedName>
</protein>
<dbReference type="SUPFAM" id="SSF48371">
    <property type="entry name" value="ARM repeat"/>
    <property type="match status" value="1"/>
</dbReference>
<dbReference type="Gene3D" id="1.25.10.10">
    <property type="entry name" value="Leucine-rich Repeat Variant"/>
    <property type="match status" value="1"/>
</dbReference>
<keyword evidence="1" id="KW-0472">Membrane</keyword>
<name>A0A1G7G768_9FLAO</name>
<dbReference type="EMBL" id="FNBD01000004">
    <property type="protein sequence ID" value="SDE83976.1"/>
    <property type="molecule type" value="Genomic_DNA"/>
</dbReference>
<evidence type="ECO:0000256" key="1">
    <source>
        <dbReference type="SAM" id="Phobius"/>
    </source>
</evidence>
<dbReference type="Proteomes" id="UP000182114">
    <property type="component" value="Unassembled WGS sequence"/>
</dbReference>
<evidence type="ECO:0008006" key="4">
    <source>
        <dbReference type="Google" id="ProtNLM"/>
    </source>
</evidence>
<dbReference type="InterPro" id="IPR016024">
    <property type="entry name" value="ARM-type_fold"/>
</dbReference>
<keyword evidence="1" id="KW-1133">Transmembrane helix</keyword>
<accession>A0A1G7G768</accession>
<organism evidence="2 3">
    <name type="scientific">Cellulophaga baltica</name>
    <dbReference type="NCBI Taxonomy" id="76594"/>
    <lineage>
        <taxon>Bacteria</taxon>
        <taxon>Pseudomonadati</taxon>
        <taxon>Bacteroidota</taxon>
        <taxon>Flavobacteriia</taxon>
        <taxon>Flavobacteriales</taxon>
        <taxon>Flavobacteriaceae</taxon>
        <taxon>Cellulophaga</taxon>
    </lineage>
</organism>
<dbReference type="eggNOG" id="COG1413">
    <property type="taxonomic scope" value="Bacteria"/>
</dbReference>
<sequence>MISAPKIHTDILWDLSAFFVILAVLYFVAIFFFRSKFLKKSADTNRRKNVLAPLVSEFLFYQEEEGSKEEKKSYIQKKVEIRELIKDPINEMVLTEILLDLKKDVSGDTRKQLFKLYKDLNLELRAFEKLKSWKWQKISQAMFELTQMQVAESYDFISGFINDKRSVIRKQAEISSVTLDKDGLSYFLDTTTYQISEWQQLKILEVLSNYDDFEAPRFYRWLTSKNKHVVLFALRLIKHYDQNDSRGSIVTLIRHKNNSIKLEAINCIKQFYIVEAKPTLKAAFWRNKANVKLAILDTLAEFGDKEEILFLLDVANKESNFTVKSKALSAINSIQPEYIIPTEDIELFDEDAEEPPLNFNTPTELTADKENLPEEIQEVSEDTLPQVDIIDRMYAAMVEFVPKEIPINEQLVDQEISGVELEQLLQEKATLGCIADLPFEEEIDAAINDTDDEISVFSEEEQYEVCNSTKELSASYQSIFKSLFEKSDDDCKLLLLDEMLTLADEKDLPFLNSLTNYPNPIIKDKVAFIKKGLHERLEKPEPAEGIEDSVLEVLNEISENSYIDESQMIDDVIKKESICALKPRVAKSLKSMELCFLEDDIGANSLDLFDINFQIDATTDEFRSSVRSTETALTTEHEQALTKEEHGFFQKFLDFPTTLTDKLNG</sequence>
<evidence type="ECO:0000313" key="2">
    <source>
        <dbReference type="EMBL" id="SDE83976.1"/>
    </source>
</evidence>
<keyword evidence="3" id="KW-1185">Reference proteome</keyword>
<proteinExistence type="predicted"/>